<dbReference type="VEuPathDB" id="FungiDB:PC110_g4093"/>
<gene>
    <name evidence="2" type="ORF">PC110_g4093</name>
    <name evidence="1" type="ORF">PC117_g5694</name>
</gene>
<protein>
    <submittedName>
        <fullName evidence="2">Uncharacterized protein</fullName>
    </submittedName>
</protein>
<keyword evidence="3" id="KW-1185">Reference proteome</keyword>
<reference evidence="1" key="2">
    <citation type="submission" date="2018-10" db="EMBL/GenBank/DDBJ databases">
        <title>Effector identification in a new, highly contiguous assembly of the strawberry crown rot pathogen Phytophthora cactorum.</title>
        <authorList>
            <person name="Armitage A.D."/>
            <person name="Nellist C.F."/>
            <person name="Bates H."/>
            <person name="Vickerstaff R.J."/>
            <person name="Harrison R.J."/>
        </authorList>
    </citation>
    <scope>NUCLEOTIDE SEQUENCE</scope>
    <source>
        <strain evidence="1">4040</strain>
    </source>
</reference>
<dbReference type="AlphaFoldDB" id="A0A329SUN8"/>
<accession>A0A329SUN8</accession>
<dbReference type="EMBL" id="MJFZ01000061">
    <property type="protein sequence ID" value="RAW39666.1"/>
    <property type="molecule type" value="Genomic_DNA"/>
</dbReference>
<organism evidence="2 3">
    <name type="scientific">Phytophthora cactorum</name>
    <dbReference type="NCBI Taxonomy" id="29920"/>
    <lineage>
        <taxon>Eukaryota</taxon>
        <taxon>Sar</taxon>
        <taxon>Stramenopiles</taxon>
        <taxon>Oomycota</taxon>
        <taxon>Peronosporomycetes</taxon>
        <taxon>Peronosporales</taxon>
        <taxon>Peronosporaceae</taxon>
        <taxon>Phytophthora</taxon>
    </lineage>
</organism>
<sequence>MCTEVNSLLAKVKLTRECLRFKRNIWDRTFMNFVKNGEFVLEIVAAARLEQPLVDQTDFSYDLQVANKLSVHDDLLQQSAIAGIQAEIAKMMRVFNNACVLPNEVLTQFAGRVEAAAGGVTSALLAFQNLIAGAVEEKLVAYEARVQERERALAESFSQREQQMNRMRLGFAERETREAAFRGSMRVRESHEYALMDKMRAARSAFIISIGASD</sequence>
<proteinExistence type="predicted"/>
<evidence type="ECO:0000313" key="3">
    <source>
        <dbReference type="Proteomes" id="UP000251314"/>
    </source>
</evidence>
<comment type="caution">
    <text evidence="2">The sequence shown here is derived from an EMBL/GenBank/DDBJ whole genome shotgun (WGS) entry which is preliminary data.</text>
</comment>
<name>A0A329SUN8_9STRA</name>
<dbReference type="Proteomes" id="UP000736787">
    <property type="component" value="Unassembled WGS sequence"/>
</dbReference>
<reference evidence="2 3" key="1">
    <citation type="submission" date="2018-01" db="EMBL/GenBank/DDBJ databases">
        <title>Draft genome of the strawberry crown rot pathogen Phytophthora cactorum.</title>
        <authorList>
            <person name="Armitage A.D."/>
            <person name="Lysoe E."/>
            <person name="Nellist C.F."/>
            <person name="Harrison R.J."/>
            <person name="Brurberg M.B."/>
        </authorList>
    </citation>
    <scope>NUCLEOTIDE SEQUENCE [LARGE SCALE GENOMIC DNA]</scope>
    <source>
        <strain evidence="2 3">10300</strain>
    </source>
</reference>
<dbReference type="EMBL" id="RCMK01000101">
    <property type="protein sequence ID" value="KAG2948889.1"/>
    <property type="molecule type" value="Genomic_DNA"/>
</dbReference>
<dbReference type="OrthoDB" id="97724at2759"/>
<dbReference type="Proteomes" id="UP000251314">
    <property type="component" value="Unassembled WGS sequence"/>
</dbReference>
<evidence type="ECO:0000313" key="2">
    <source>
        <dbReference type="EMBL" id="RAW39666.1"/>
    </source>
</evidence>
<evidence type="ECO:0000313" key="1">
    <source>
        <dbReference type="EMBL" id="KAG2948889.1"/>
    </source>
</evidence>